<proteinExistence type="predicted"/>
<dbReference type="EMBL" id="MEHJ01000001">
    <property type="protein sequence ID" value="OEJ28424.1"/>
    <property type="molecule type" value="Genomic_DNA"/>
</dbReference>
<reference evidence="3 4" key="1">
    <citation type="submission" date="2016-08" db="EMBL/GenBank/DDBJ databases">
        <title>Complete genome sequence of Streptomyces agglomeratus strain 6-3-2, a novel anti-MRSA actinomycete isolated from Wuli of Tebit, China.</title>
        <authorList>
            <person name="Chen X."/>
        </authorList>
    </citation>
    <scope>NUCLEOTIDE SEQUENCE [LARGE SCALE GENOMIC DNA]</scope>
    <source>
        <strain evidence="3 4">6-3-2</strain>
    </source>
</reference>
<dbReference type="InterPro" id="IPR052276">
    <property type="entry name" value="Diphthamide-biosynth_chaperone"/>
</dbReference>
<organism evidence="3 4">
    <name type="scientific">Streptomyces agglomeratus</name>
    <dbReference type="NCBI Taxonomy" id="285458"/>
    <lineage>
        <taxon>Bacteria</taxon>
        <taxon>Bacillati</taxon>
        <taxon>Actinomycetota</taxon>
        <taxon>Actinomycetes</taxon>
        <taxon>Kitasatosporales</taxon>
        <taxon>Streptomycetaceae</taxon>
        <taxon>Streptomyces</taxon>
    </lineage>
</organism>
<evidence type="ECO:0000256" key="1">
    <source>
        <dbReference type="SAM" id="MobiDB-lite"/>
    </source>
</evidence>
<dbReference type="PANTHER" id="PTHR44240:SF33">
    <property type="entry name" value="OS03G0244950 PROTEIN"/>
    <property type="match status" value="1"/>
</dbReference>
<name>A0A1E5PGC0_9ACTN</name>
<dbReference type="Pfam" id="PF00226">
    <property type="entry name" value="DnaJ"/>
    <property type="match status" value="1"/>
</dbReference>
<dbReference type="PROSITE" id="PS50076">
    <property type="entry name" value="DNAJ_2"/>
    <property type="match status" value="1"/>
</dbReference>
<dbReference type="SMART" id="SM00271">
    <property type="entry name" value="DnaJ"/>
    <property type="match status" value="1"/>
</dbReference>
<keyword evidence="4" id="KW-1185">Reference proteome</keyword>
<dbReference type="PROSITE" id="PS00636">
    <property type="entry name" value="DNAJ_1"/>
    <property type="match status" value="1"/>
</dbReference>
<feature type="domain" description="J" evidence="2">
    <location>
        <begin position="1"/>
        <end position="59"/>
    </location>
</feature>
<feature type="region of interest" description="Disordered" evidence="1">
    <location>
        <begin position="98"/>
        <end position="123"/>
    </location>
</feature>
<dbReference type="SUPFAM" id="SSF46565">
    <property type="entry name" value="Chaperone J-domain"/>
    <property type="match status" value="1"/>
</dbReference>
<accession>A0A1E5PGC0</accession>
<comment type="caution">
    <text evidence="3">The sequence shown here is derived from an EMBL/GenBank/DDBJ whole genome shotgun (WGS) entry which is preliminary data.</text>
</comment>
<dbReference type="PANTHER" id="PTHR44240">
    <property type="entry name" value="DNAJ DOMAIN (PROKARYOTIC HEAT SHOCK PROTEIN)-RELATED"/>
    <property type="match status" value="1"/>
</dbReference>
<dbReference type="Gene3D" id="1.10.287.110">
    <property type="entry name" value="DnaJ domain"/>
    <property type="match status" value="1"/>
</dbReference>
<dbReference type="AlphaFoldDB" id="A0A1E5PGC0"/>
<dbReference type="InterPro" id="IPR001623">
    <property type="entry name" value="DnaJ_domain"/>
</dbReference>
<dbReference type="CDD" id="cd06257">
    <property type="entry name" value="DnaJ"/>
    <property type="match status" value="1"/>
</dbReference>
<protein>
    <recommendedName>
        <fullName evidence="2">J domain-containing protein</fullName>
    </recommendedName>
</protein>
<evidence type="ECO:0000313" key="4">
    <source>
        <dbReference type="Proteomes" id="UP000095759"/>
    </source>
</evidence>
<dbReference type="InterPro" id="IPR036869">
    <property type="entry name" value="J_dom_sf"/>
</dbReference>
<dbReference type="Proteomes" id="UP000095759">
    <property type="component" value="Unassembled WGS sequence"/>
</dbReference>
<evidence type="ECO:0000313" key="3">
    <source>
        <dbReference type="EMBL" id="OEJ28424.1"/>
    </source>
</evidence>
<evidence type="ECO:0000259" key="2">
    <source>
        <dbReference type="PROSITE" id="PS50076"/>
    </source>
</evidence>
<dbReference type="STRING" id="285458.BGM19_04750"/>
<dbReference type="InterPro" id="IPR018253">
    <property type="entry name" value="DnaJ_domain_CS"/>
</dbReference>
<sequence length="139" mass="15308">MEPTASAGQITAAYRRLVRALHPDTRPDGPAADGRFTDVVVAYSTLHDPVLRAEYDSRLGLTGPAEPVTRDTPVDVRGTRMPHAARVTVRVTVHPAPPRRDAPLWAGPTRVRPAPDASGRPRPHRVTGWDLLWKWSTGW</sequence>
<gene>
    <name evidence="3" type="ORF">AS594_32000</name>
</gene>